<keyword evidence="7" id="KW-0406">Ion transport</keyword>
<name>A0A521E8U1_9SPHI</name>
<sequence length="775" mass="87285">MKKLYIIIILTFVALNTWAQTTVKGKIFDAITKEPLAGASIFVENSNEGTHSNSMGAFNFTTHFTIEKVQVAFAGYQSVTVTLTGKELSIALSPTSNRIQEVVVTASREVQLRREAPIAISKISSKQIEETKPTIINELINKVPGVIMTNLTNEQHMMAIRQPMTTSPYFLYMEDGIPIRPVGVFNHNALLEMNMYSLNSVEVIKGPSSSLYGSEANGGAVNFITLKPSAIPTVRIGIQRDNFGYVRTQFSGGSYVNQNLGFVASGFVAQQRNSWLTYSDYNKYGFNLRTDYRINDRSKLILAGSIDKYRTEMTGSVDSSGFYNRKYQSNNEFTFRNVNALRIRLTHEFEINKNSELVTSLYIRNNDIEQLPSYAIKKDLNNPTIAHGQHNDNAFKSIGFVSQNSTKLKFLNSKLITGLSYDYSPNTYWASYVSITRDTKTGFYPSAVEHPDSVLANYKANIANLGAYFQYEFSPVQRLKIVLGGRYDNIRYNFDNYLPSTAFTGAPDSKNSFDSFTPKVGLTYNFNPDLGAYANYSRGFCPPSVNQLYSGVKVPSLQPSKFDNYEIGGWATVLKKWLYVDFSFYQMNGFNEVVSYRLVDNSTESRNSGKTLHRGIEYSLNFTPNNQLSFRFGGSNVVHQYVNYEVSSTLNYNGKEMPQAPHFIANAEITYRPSFLKGFRVATEWQRISSYFLDNGNTQRYNDRTLFGLKGVSTMNFRAGYNLKGIEIFGNLMNVSNELYANNATLGAFGKSFTPASPRTLTIGLTYQFRGRQNQ</sequence>
<dbReference type="SUPFAM" id="SSF49464">
    <property type="entry name" value="Carboxypeptidase regulatory domain-like"/>
    <property type="match status" value="1"/>
</dbReference>
<keyword evidence="9 11" id="KW-0472">Membrane</keyword>
<dbReference type="Gene3D" id="2.40.170.20">
    <property type="entry name" value="TonB-dependent receptor, beta-barrel domain"/>
    <property type="match status" value="1"/>
</dbReference>
<dbReference type="InterPro" id="IPR000531">
    <property type="entry name" value="Beta-barrel_TonB"/>
</dbReference>
<proteinExistence type="inferred from homology"/>
<comment type="subcellular location">
    <subcellularLocation>
        <location evidence="1 11">Cell outer membrane</location>
        <topology evidence="1 11">Multi-pass membrane protein</topology>
    </subcellularLocation>
</comment>
<dbReference type="AlphaFoldDB" id="A0A521E8U1"/>
<feature type="domain" description="TonB-dependent receptor plug" evidence="15">
    <location>
        <begin position="114"/>
        <end position="220"/>
    </location>
</feature>
<dbReference type="InterPro" id="IPR008969">
    <property type="entry name" value="CarboxyPept-like_regulatory"/>
</dbReference>
<dbReference type="EMBL" id="FXSZ01000012">
    <property type="protein sequence ID" value="SMO79861.1"/>
    <property type="molecule type" value="Genomic_DNA"/>
</dbReference>
<keyword evidence="17" id="KW-1185">Reference proteome</keyword>
<evidence type="ECO:0000256" key="2">
    <source>
        <dbReference type="ARBA" id="ARBA00022448"/>
    </source>
</evidence>
<keyword evidence="5 11" id="KW-0812">Transmembrane</keyword>
<dbReference type="Pfam" id="PF13715">
    <property type="entry name" value="CarbopepD_reg_2"/>
    <property type="match status" value="1"/>
</dbReference>
<dbReference type="GO" id="GO:0006826">
    <property type="term" value="P:iron ion transport"/>
    <property type="evidence" value="ECO:0007669"/>
    <property type="project" value="UniProtKB-KW"/>
</dbReference>
<keyword evidence="6" id="KW-0408">Iron</keyword>
<dbReference type="Gene3D" id="2.60.40.1120">
    <property type="entry name" value="Carboxypeptidase-like, regulatory domain"/>
    <property type="match status" value="1"/>
</dbReference>
<evidence type="ECO:0000256" key="9">
    <source>
        <dbReference type="ARBA" id="ARBA00023136"/>
    </source>
</evidence>
<evidence type="ECO:0000256" key="10">
    <source>
        <dbReference type="ARBA" id="ARBA00023237"/>
    </source>
</evidence>
<evidence type="ECO:0000256" key="7">
    <source>
        <dbReference type="ARBA" id="ARBA00023065"/>
    </source>
</evidence>
<keyword evidence="4" id="KW-0410">Iron transport</keyword>
<feature type="signal peptide" evidence="13">
    <location>
        <begin position="1"/>
        <end position="19"/>
    </location>
</feature>
<evidence type="ECO:0000256" key="8">
    <source>
        <dbReference type="ARBA" id="ARBA00023077"/>
    </source>
</evidence>
<evidence type="ECO:0000259" key="15">
    <source>
        <dbReference type="Pfam" id="PF07715"/>
    </source>
</evidence>
<feature type="chain" id="PRO_5022174476" evidence="13">
    <location>
        <begin position="20"/>
        <end position="775"/>
    </location>
</feature>
<keyword evidence="16" id="KW-0675">Receptor</keyword>
<gene>
    <name evidence="16" type="ORF">SAMN06265350_11222</name>
</gene>
<dbReference type="Gene3D" id="2.170.130.10">
    <property type="entry name" value="TonB-dependent receptor, plug domain"/>
    <property type="match status" value="1"/>
</dbReference>
<accession>A0A521E8U1</accession>
<reference evidence="16 17" key="1">
    <citation type="submission" date="2017-05" db="EMBL/GenBank/DDBJ databases">
        <authorList>
            <person name="Varghese N."/>
            <person name="Submissions S."/>
        </authorList>
    </citation>
    <scope>NUCLEOTIDE SEQUENCE [LARGE SCALE GENOMIC DNA]</scope>
    <source>
        <strain evidence="16 17">DSM 21342</strain>
    </source>
</reference>
<evidence type="ECO:0000256" key="4">
    <source>
        <dbReference type="ARBA" id="ARBA00022496"/>
    </source>
</evidence>
<organism evidence="16 17">
    <name type="scientific">Solitalea koreensis</name>
    <dbReference type="NCBI Taxonomy" id="543615"/>
    <lineage>
        <taxon>Bacteria</taxon>
        <taxon>Pseudomonadati</taxon>
        <taxon>Bacteroidota</taxon>
        <taxon>Sphingobacteriia</taxon>
        <taxon>Sphingobacteriales</taxon>
        <taxon>Sphingobacteriaceae</taxon>
        <taxon>Solitalea</taxon>
    </lineage>
</organism>
<dbReference type="InterPro" id="IPR036942">
    <property type="entry name" value="Beta-barrel_TonB_sf"/>
</dbReference>
<evidence type="ECO:0000256" key="12">
    <source>
        <dbReference type="RuleBase" id="RU003357"/>
    </source>
</evidence>
<keyword evidence="2 11" id="KW-0813">Transport</keyword>
<keyword evidence="8 12" id="KW-0798">TonB box</keyword>
<evidence type="ECO:0000256" key="1">
    <source>
        <dbReference type="ARBA" id="ARBA00004571"/>
    </source>
</evidence>
<comment type="similarity">
    <text evidence="11 12">Belongs to the TonB-dependent receptor family.</text>
</comment>
<dbReference type="RefSeq" id="WP_142604615.1">
    <property type="nucleotide sequence ID" value="NZ_FXSZ01000012.1"/>
</dbReference>
<dbReference type="Pfam" id="PF00593">
    <property type="entry name" value="TonB_dep_Rec_b-barrel"/>
    <property type="match status" value="1"/>
</dbReference>
<dbReference type="PROSITE" id="PS52016">
    <property type="entry name" value="TONB_DEPENDENT_REC_3"/>
    <property type="match status" value="1"/>
</dbReference>
<dbReference type="Pfam" id="PF07715">
    <property type="entry name" value="Plug"/>
    <property type="match status" value="1"/>
</dbReference>
<dbReference type="PANTHER" id="PTHR32552:SF81">
    <property type="entry name" value="TONB-DEPENDENT OUTER MEMBRANE RECEPTOR"/>
    <property type="match status" value="1"/>
</dbReference>
<dbReference type="InterPro" id="IPR012910">
    <property type="entry name" value="Plug_dom"/>
</dbReference>
<dbReference type="InterPro" id="IPR037066">
    <property type="entry name" value="Plug_dom_sf"/>
</dbReference>
<protein>
    <submittedName>
        <fullName evidence="16">Outer membrane receptor proteins, mostly Fe transport</fullName>
    </submittedName>
</protein>
<evidence type="ECO:0000313" key="16">
    <source>
        <dbReference type="EMBL" id="SMO79861.1"/>
    </source>
</evidence>
<evidence type="ECO:0000256" key="11">
    <source>
        <dbReference type="PROSITE-ProRule" id="PRU01360"/>
    </source>
</evidence>
<keyword evidence="13" id="KW-0732">Signal</keyword>
<evidence type="ECO:0000256" key="5">
    <source>
        <dbReference type="ARBA" id="ARBA00022692"/>
    </source>
</evidence>
<dbReference type="GO" id="GO:0009279">
    <property type="term" value="C:cell outer membrane"/>
    <property type="evidence" value="ECO:0007669"/>
    <property type="project" value="UniProtKB-SubCell"/>
</dbReference>
<keyword evidence="3 11" id="KW-1134">Transmembrane beta strand</keyword>
<dbReference type="PANTHER" id="PTHR32552">
    <property type="entry name" value="FERRICHROME IRON RECEPTOR-RELATED"/>
    <property type="match status" value="1"/>
</dbReference>
<evidence type="ECO:0000259" key="14">
    <source>
        <dbReference type="Pfam" id="PF00593"/>
    </source>
</evidence>
<evidence type="ECO:0000256" key="6">
    <source>
        <dbReference type="ARBA" id="ARBA00023004"/>
    </source>
</evidence>
<dbReference type="Proteomes" id="UP000315971">
    <property type="component" value="Unassembled WGS sequence"/>
</dbReference>
<dbReference type="InterPro" id="IPR039426">
    <property type="entry name" value="TonB-dep_rcpt-like"/>
</dbReference>
<keyword evidence="10 11" id="KW-0998">Cell outer membrane</keyword>
<evidence type="ECO:0000256" key="13">
    <source>
        <dbReference type="SAM" id="SignalP"/>
    </source>
</evidence>
<dbReference type="OrthoDB" id="9782587at2"/>
<evidence type="ECO:0000256" key="3">
    <source>
        <dbReference type="ARBA" id="ARBA00022452"/>
    </source>
</evidence>
<evidence type="ECO:0000313" key="17">
    <source>
        <dbReference type="Proteomes" id="UP000315971"/>
    </source>
</evidence>
<dbReference type="SUPFAM" id="SSF56935">
    <property type="entry name" value="Porins"/>
    <property type="match status" value="1"/>
</dbReference>
<feature type="domain" description="TonB-dependent receptor-like beta-barrel" evidence="14">
    <location>
        <begin position="323"/>
        <end position="735"/>
    </location>
</feature>